<evidence type="ECO:0000313" key="2">
    <source>
        <dbReference type="EMBL" id="AZQ62457.1"/>
    </source>
</evidence>
<sequence length="161" mass="18365">MKKLLLILSFLNISLLSLANQGTPLSKEDATEQLQQIMMTSEVNSGSLVELRYYVENGNVNFDDYIYIAQLLQEYPVYTAALLESARQISFSRRDTPVYKELIDLPFLDLASKYSSDIKKLLVDALRCKNAEDDAKLQLRIDALLAKCHYKSMDEFKAAQK</sequence>
<dbReference type="RefSeq" id="WP_126613978.1">
    <property type="nucleotide sequence ID" value="NZ_CP034562.1"/>
</dbReference>
<organism evidence="2 3">
    <name type="scientific">Flammeovirga pectinis</name>
    <dbReference type="NCBI Taxonomy" id="2494373"/>
    <lineage>
        <taxon>Bacteria</taxon>
        <taxon>Pseudomonadati</taxon>
        <taxon>Bacteroidota</taxon>
        <taxon>Cytophagia</taxon>
        <taxon>Cytophagales</taxon>
        <taxon>Flammeovirgaceae</taxon>
        <taxon>Flammeovirga</taxon>
    </lineage>
</organism>
<protein>
    <recommendedName>
        <fullName evidence="4">TerB family tellurite resistance protein</fullName>
    </recommendedName>
</protein>
<dbReference type="Proteomes" id="UP000267268">
    <property type="component" value="Chromosome 1"/>
</dbReference>
<keyword evidence="3" id="KW-1185">Reference proteome</keyword>
<name>A0A3Q9FLJ1_9BACT</name>
<gene>
    <name evidence="2" type="ORF">EI427_09460</name>
</gene>
<reference evidence="2 3" key="1">
    <citation type="submission" date="2018-12" db="EMBL/GenBank/DDBJ databases">
        <title>Flammeovirga pectinis sp. nov., isolated from the gut of the Korean scallop, Patinopecten yessoensis.</title>
        <authorList>
            <person name="Bae J.-W."/>
            <person name="Jeong Y.-S."/>
            <person name="Kang W."/>
        </authorList>
    </citation>
    <scope>NUCLEOTIDE SEQUENCE [LARGE SCALE GENOMIC DNA]</scope>
    <source>
        <strain evidence="2 3">L12M1</strain>
    </source>
</reference>
<evidence type="ECO:0000313" key="3">
    <source>
        <dbReference type="Proteomes" id="UP000267268"/>
    </source>
</evidence>
<feature type="signal peptide" evidence="1">
    <location>
        <begin position="1"/>
        <end position="19"/>
    </location>
</feature>
<feature type="chain" id="PRO_5018756745" description="TerB family tellurite resistance protein" evidence="1">
    <location>
        <begin position="20"/>
        <end position="161"/>
    </location>
</feature>
<evidence type="ECO:0008006" key="4">
    <source>
        <dbReference type="Google" id="ProtNLM"/>
    </source>
</evidence>
<proteinExistence type="predicted"/>
<keyword evidence="1" id="KW-0732">Signal</keyword>
<dbReference type="AlphaFoldDB" id="A0A3Q9FLJ1"/>
<dbReference type="EMBL" id="CP034562">
    <property type="protein sequence ID" value="AZQ62457.1"/>
    <property type="molecule type" value="Genomic_DNA"/>
</dbReference>
<evidence type="ECO:0000256" key="1">
    <source>
        <dbReference type="SAM" id="SignalP"/>
    </source>
</evidence>
<dbReference type="KEGG" id="fll:EI427_09460"/>
<dbReference type="OrthoDB" id="979533at2"/>
<accession>A0A3Q9FLJ1</accession>